<evidence type="ECO:0000313" key="2">
    <source>
        <dbReference type="EMBL" id="KPV47201.1"/>
    </source>
</evidence>
<dbReference type="GeneID" id="84222546"/>
<evidence type="ECO:0000313" key="5">
    <source>
        <dbReference type="Proteomes" id="UP000050515"/>
    </source>
</evidence>
<evidence type="ECO:0000313" key="4">
    <source>
        <dbReference type="Proteomes" id="UP000050320"/>
    </source>
</evidence>
<dbReference type="PATRIC" id="fig|507754.4.peg.1685"/>
<reference evidence="2 5" key="1">
    <citation type="submission" date="2015-09" db="EMBL/GenBank/DDBJ databases">
        <title>Draft genome sequence of Acidiplasma aeolicum DSM 18409.</title>
        <authorList>
            <person name="Hemp J."/>
        </authorList>
    </citation>
    <scope>NUCLEOTIDE SEQUENCE [LARGE SCALE GENOMIC DNA]</scope>
    <source>
        <strain evidence="2 5">V</strain>
    </source>
</reference>
<dbReference type="Gene3D" id="3.10.450.50">
    <property type="match status" value="1"/>
</dbReference>
<keyword evidence="4" id="KW-1185">Reference proteome</keyword>
<dbReference type="AlphaFoldDB" id="A0A0P9D3I9"/>
<accession>A0A0P9D3I9</accession>
<sequence length="117" mass="13615">MENLENTVKKYYTAVDANDLDTLFSIFDENIVYERPGYPPISGMENFKKFYEDTRIISEGHHTINNIIVSEPYVIVEGEFHGKLKDGSDSYTKFADIYTFRNGKAIRRHTYFDGQNV</sequence>
<proteinExistence type="predicted"/>
<dbReference type="InterPro" id="IPR037401">
    <property type="entry name" value="SnoaL-like"/>
</dbReference>
<dbReference type="EMBL" id="LKBG01000056">
    <property type="protein sequence ID" value="KQB35993.1"/>
    <property type="molecule type" value="Genomic_DNA"/>
</dbReference>
<feature type="domain" description="SnoaL-like" evidence="1">
    <location>
        <begin position="8"/>
        <end position="107"/>
    </location>
</feature>
<gene>
    <name evidence="3" type="ORF">AOG54_02445</name>
    <name evidence="2" type="ORF">SE19_02100</name>
</gene>
<evidence type="ECO:0000259" key="1">
    <source>
        <dbReference type="Pfam" id="PF12680"/>
    </source>
</evidence>
<dbReference type="Proteomes" id="UP000050515">
    <property type="component" value="Unassembled WGS sequence"/>
</dbReference>
<name>A0A0P9D3I9_9ARCH</name>
<dbReference type="Pfam" id="PF12680">
    <property type="entry name" value="SnoaL_2"/>
    <property type="match status" value="1"/>
</dbReference>
<dbReference type="Proteomes" id="UP000050320">
    <property type="component" value="Unassembled WGS sequence"/>
</dbReference>
<dbReference type="InterPro" id="IPR032710">
    <property type="entry name" value="NTF2-like_dom_sf"/>
</dbReference>
<evidence type="ECO:0000313" key="3">
    <source>
        <dbReference type="EMBL" id="KQB35993.1"/>
    </source>
</evidence>
<dbReference type="OrthoDB" id="145984at2157"/>
<dbReference type="RefSeq" id="WP_048101461.1">
    <property type="nucleotide sequence ID" value="NZ_JBBYJF010000016.1"/>
</dbReference>
<comment type="caution">
    <text evidence="2">The sequence shown here is derived from an EMBL/GenBank/DDBJ whole genome shotgun (WGS) entry which is preliminary data.</text>
</comment>
<dbReference type="SUPFAM" id="SSF54427">
    <property type="entry name" value="NTF2-like"/>
    <property type="match status" value="1"/>
</dbReference>
<protein>
    <recommendedName>
        <fullName evidence="1">SnoaL-like domain-containing protein</fullName>
    </recommendedName>
</protein>
<reference evidence="3 4" key="2">
    <citation type="submission" date="2015-09" db="EMBL/GenBank/DDBJ databases">
        <title>Heavy metals and arsenic resistance mechanisms in polyextremophilic archaea of the family Ferroplasmaceae.</title>
        <authorList>
            <person name="Bulaev A.G."/>
            <person name="Kanygina A.V."/>
        </authorList>
    </citation>
    <scope>NUCLEOTIDE SEQUENCE [LARGE SCALE GENOMIC DNA]</scope>
    <source>
        <strain evidence="3 4">VT</strain>
    </source>
</reference>
<dbReference type="CDD" id="cd00531">
    <property type="entry name" value="NTF2_like"/>
    <property type="match status" value="1"/>
</dbReference>
<organism evidence="2 5">
    <name type="scientific">Acidiplasma aeolicum</name>
    <dbReference type="NCBI Taxonomy" id="507754"/>
    <lineage>
        <taxon>Archaea</taxon>
        <taxon>Methanobacteriati</taxon>
        <taxon>Thermoplasmatota</taxon>
        <taxon>Thermoplasmata</taxon>
        <taxon>Thermoplasmatales</taxon>
        <taxon>Ferroplasmaceae</taxon>
        <taxon>Acidiplasma</taxon>
    </lineage>
</organism>
<dbReference type="EMBL" id="LJCQ01000118">
    <property type="protein sequence ID" value="KPV47201.1"/>
    <property type="molecule type" value="Genomic_DNA"/>
</dbReference>